<gene>
    <name evidence="1" type="ORF">FCALED_LOCUS12624</name>
</gene>
<proteinExistence type="predicted"/>
<dbReference type="AlphaFoldDB" id="A0A9N9HKS4"/>
<reference evidence="1" key="1">
    <citation type="submission" date="2021-06" db="EMBL/GenBank/DDBJ databases">
        <authorList>
            <person name="Kallberg Y."/>
            <person name="Tangrot J."/>
            <person name="Rosling A."/>
        </authorList>
    </citation>
    <scope>NUCLEOTIDE SEQUENCE</scope>
    <source>
        <strain evidence="1">UK204</strain>
    </source>
</reference>
<dbReference type="Proteomes" id="UP000789570">
    <property type="component" value="Unassembled WGS sequence"/>
</dbReference>
<protein>
    <submittedName>
        <fullName evidence="1">16657_t:CDS:1</fullName>
    </submittedName>
</protein>
<dbReference type="OrthoDB" id="2420894at2759"/>
<keyword evidence="2" id="KW-1185">Reference proteome</keyword>
<evidence type="ECO:0000313" key="1">
    <source>
        <dbReference type="EMBL" id="CAG8683488.1"/>
    </source>
</evidence>
<comment type="caution">
    <text evidence="1">The sequence shown here is derived from an EMBL/GenBank/DDBJ whole genome shotgun (WGS) entry which is preliminary data.</text>
</comment>
<organism evidence="1 2">
    <name type="scientific">Funneliformis caledonium</name>
    <dbReference type="NCBI Taxonomy" id="1117310"/>
    <lineage>
        <taxon>Eukaryota</taxon>
        <taxon>Fungi</taxon>
        <taxon>Fungi incertae sedis</taxon>
        <taxon>Mucoromycota</taxon>
        <taxon>Glomeromycotina</taxon>
        <taxon>Glomeromycetes</taxon>
        <taxon>Glomerales</taxon>
        <taxon>Glomeraceae</taxon>
        <taxon>Funneliformis</taxon>
    </lineage>
</organism>
<name>A0A9N9HKS4_9GLOM</name>
<feature type="non-terminal residue" evidence="1">
    <location>
        <position position="606"/>
    </location>
</feature>
<dbReference type="EMBL" id="CAJVPQ010006337">
    <property type="protein sequence ID" value="CAG8683488.1"/>
    <property type="molecule type" value="Genomic_DNA"/>
</dbReference>
<sequence length="606" mass="68074">MKRSKSFFIAKIVCLVAVLFIISVEPFTTFVHEESTSYPSLPRVWRNAVYDDGTTVFHIIRRDTSIKLHDKVCLIQKLMLRILYPNGTLTELDMELNIPSFNFCIFSAKSRNFDPIKMHALKPGYLLLQYYNATDASRFETWEEWGMVIDWQGQTYEPTFLGLSFIDAITRAVVPGENKELIKLSGGVITLPIFNGVKVSTIATVDEGYAIVFANSSDIVDNADPLLPRGGLFVLSLAYGQNTIYSPSLLYQFSLPNLLFDALQCGITYVSVGHMCTFTVQQNLGDPTNLTKSDLYYFKITFLSSGSVTSFISMSRILPNIVNVDVNSWQIRYLPYGGYFLNSNIVRSNTQQKVHLMVAYVFDENDTNGTPMELNEFSSINIAGITGILPNNTLYIAQQEVKDTWSLIFIDLPRFNGNKDHGYSNVHIDITDPPIRSTISSSLKQISITYFDAVDLSDGRASIYQINYDGQEVLKQFVSETSEVKIAGSISGVLRLTVEGTTYIDQLDTEGQTQFFNNLVNEISTMLKIPPSRLKSNGRFQVDFTISPEKQYLISLNIIQTKDKAETSVESIIKDLNTMILNKEVSPISLGRTTQFLDANYGLPTT</sequence>
<accession>A0A9N9HKS4</accession>
<evidence type="ECO:0000313" key="2">
    <source>
        <dbReference type="Proteomes" id="UP000789570"/>
    </source>
</evidence>